<comment type="catalytic activity">
    <reaction evidence="1">
        <text>[protein]-peptidylproline (omega=180) = [protein]-peptidylproline (omega=0)</text>
        <dbReference type="Rhea" id="RHEA:16237"/>
        <dbReference type="Rhea" id="RHEA-COMP:10747"/>
        <dbReference type="Rhea" id="RHEA-COMP:10748"/>
        <dbReference type="ChEBI" id="CHEBI:83833"/>
        <dbReference type="ChEBI" id="CHEBI:83834"/>
        <dbReference type="EC" id="5.2.1.8"/>
    </reaction>
</comment>
<reference evidence="7" key="1">
    <citation type="submission" date="2021-03" db="EMBL/GenBank/DDBJ databases">
        <title>Bacillus suaedae sp. nov., isolated from Suaeda aralocaspica.</title>
        <authorList>
            <person name="Lei R.F.R."/>
        </authorList>
    </citation>
    <scope>NUCLEOTIDE SEQUENCE</scope>
    <source>
        <strain evidence="7">YZJH907-2</strain>
    </source>
</reference>
<evidence type="ECO:0000256" key="2">
    <source>
        <dbReference type="ARBA" id="ARBA00013194"/>
    </source>
</evidence>
<accession>A0A940WWH5</accession>
<dbReference type="SUPFAM" id="SSF109998">
    <property type="entry name" value="Triger factor/SurA peptide-binding domain-like"/>
    <property type="match status" value="1"/>
</dbReference>
<comment type="caution">
    <text evidence="7">The sequence shown here is derived from an EMBL/GenBank/DDBJ whole genome shotgun (WGS) entry which is preliminary data.</text>
</comment>
<proteinExistence type="predicted"/>
<dbReference type="EC" id="5.2.1.8" evidence="2"/>
<dbReference type="Proteomes" id="UP000678228">
    <property type="component" value="Unassembled WGS sequence"/>
</dbReference>
<dbReference type="PANTHER" id="PTHR47245:SF1">
    <property type="entry name" value="FOLDASE PROTEIN PRSA"/>
    <property type="match status" value="1"/>
</dbReference>
<dbReference type="PANTHER" id="PTHR47245">
    <property type="entry name" value="PEPTIDYLPROLYL ISOMERASE"/>
    <property type="match status" value="1"/>
</dbReference>
<dbReference type="InterPro" id="IPR050245">
    <property type="entry name" value="PrsA_foldase"/>
</dbReference>
<dbReference type="PROSITE" id="PS51257">
    <property type="entry name" value="PROKAR_LIPOPROTEIN"/>
    <property type="match status" value="1"/>
</dbReference>
<dbReference type="GO" id="GO:0003755">
    <property type="term" value="F:peptidyl-prolyl cis-trans isomerase activity"/>
    <property type="evidence" value="ECO:0007669"/>
    <property type="project" value="UniProtKB-KW"/>
</dbReference>
<dbReference type="EMBL" id="JAGKSQ010000004">
    <property type="protein sequence ID" value="MBP3951633.1"/>
    <property type="molecule type" value="Genomic_DNA"/>
</dbReference>
<keyword evidence="8" id="KW-1185">Reference proteome</keyword>
<keyword evidence="4" id="KW-0697">Rotamase</keyword>
<gene>
    <name evidence="7" type="ORF">J7W16_10850</name>
</gene>
<feature type="signal peptide" evidence="6">
    <location>
        <begin position="1"/>
        <end position="19"/>
    </location>
</feature>
<sequence>MSKKNLFIAGVVCSTFLLAACNNEEEAVEEITEEVTEETTEESVSSETTEAEIVESDAVVATVNGEEITGSKYNDMYSQTLLMFQQNGQDATDEAMVQEQTLSRLIEQELLMQEVETLGIEAPSSEIEERLEQIKSQFENEEQFEEQLAQLDLTEQALEDQLAYEIRVNKYIEQEVPEVEIDENEVQAYYDQLVSQQGEQVPALEEVRDQIEEVLMNQRRQTNFASMIEILKEESEIETLI</sequence>
<evidence type="ECO:0000313" key="7">
    <source>
        <dbReference type="EMBL" id="MBP3951633.1"/>
    </source>
</evidence>
<name>A0A940WWH5_9BACI</name>
<evidence type="ECO:0000313" key="8">
    <source>
        <dbReference type="Proteomes" id="UP000678228"/>
    </source>
</evidence>
<evidence type="ECO:0000256" key="3">
    <source>
        <dbReference type="ARBA" id="ARBA00022729"/>
    </source>
</evidence>
<dbReference type="Pfam" id="PF13624">
    <property type="entry name" value="SurA_N_3"/>
    <property type="match status" value="1"/>
</dbReference>
<dbReference type="InterPro" id="IPR027304">
    <property type="entry name" value="Trigger_fact/SurA_dom_sf"/>
</dbReference>
<evidence type="ECO:0000256" key="6">
    <source>
        <dbReference type="SAM" id="SignalP"/>
    </source>
</evidence>
<keyword evidence="5" id="KW-0413">Isomerase</keyword>
<dbReference type="RefSeq" id="WP_210597331.1">
    <property type="nucleotide sequence ID" value="NZ_JAGKSQ010000004.1"/>
</dbReference>
<dbReference type="Gene3D" id="1.10.4030.10">
    <property type="entry name" value="Porin chaperone SurA, peptide-binding domain"/>
    <property type="match status" value="1"/>
</dbReference>
<dbReference type="AlphaFoldDB" id="A0A940WWH5"/>
<keyword evidence="3 6" id="KW-0732">Signal</keyword>
<evidence type="ECO:0000256" key="5">
    <source>
        <dbReference type="ARBA" id="ARBA00023235"/>
    </source>
</evidence>
<organism evidence="7 8">
    <name type="scientific">Halalkalibacter suaedae</name>
    <dbReference type="NCBI Taxonomy" id="2822140"/>
    <lineage>
        <taxon>Bacteria</taxon>
        <taxon>Bacillati</taxon>
        <taxon>Bacillota</taxon>
        <taxon>Bacilli</taxon>
        <taxon>Bacillales</taxon>
        <taxon>Bacillaceae</taxon>
        <taxon>Halalkalibacter</taxon>
    </lineage>
</organism>
<evidence type="ECO:0000256" key="4">
    <source>
        <dbReference type="ARBA" id="ARBA00023110"/>
    </source>
</evidence>
<protein>
    <recommendedName>
        <fullName evidence="2">peptidylprolyl isomerase</fullName>
        <ecNumber evidence="2">5.2.1.8</ecNumber>
    </recommendedName>
</protein>
<feature type="chain" id="PRO_5038876026" description="peptidylprolyl isomerase" evidence="6">
    <location>
        <begin position="20"/>
        <end position="241"/>
    </location>
</feature>
<evidence type="ECO:0000256" key="1">
    <source>
        <dbReference type="ARBA" id="ARBA00000971"/>
    </source>
</evidence>